<proteinExistence type="inferred from homology"/>
<organism evidence="3 4">
    <name type="scientific">Discina gigas</name>
    <dbReference type="NCBI Taxonomy" id="1032678"/>
    <lineage>
        <taxon>Eukaryota</taxon>
        <taxon>Fungi</taxon>
        <taxon>Dikarya</taxon>
        <taxon>Ascomycota</taxon>
        <taxon>Pezizomycotina</taxon>
        <taxon>Pezizomycetes</taxon>
        <taxon>Pezizales</taxon>
        <taxon>Discinaceae</taxon>
        <taxon>Discina</taxon>
    </lineage>
</organism>
<protein>
    <recommendedName>
        <fullName evidence="2">Peroxisomal membrane protein PEX16</fullName>
    </recommendedName>
</protein>
<dbReference type="InterPro" id="IPR013919">
    <property type="entry name" value="Pex16"/>
</dbReference>
<evidence type="ECO:0000256" key="1">
    <source>
        <dbReference type="ARBA" id="ARBA00009505"/>
    </source>
</evidence>
<evidence type="ECO:0000256" key="2">
    <source>
        <dbReference type="RuleBase" id="RU365003"/>
    </source>
</evidence>
<dbReference type="PANTHER" id="PTHR13299:SF0">
    <property type="entry name" value="PEROXISOMAL MEMBRANE PROTEIN PEX16"/>
    <property type="match status" value="1"/>
</dbReference>
<keyword evidence="4" id="KW-1185">Reference proteome</keyword>
<evidence type="ECO:0000313" key="4">
    <source>
        <dbReference type="Proteomes" id="UP001447188"/>
    </source>
</evidence>
<gene>
    <name evidence="3" type="ORF">Q9L58_003326</name>
</gene>
<reference evidence="3 4" key="1">
    <citation type="submission" date="2024-02" db="EMBL/GenBank/DDBJ databases">
        <title>Discinaceae phylogenomics.</title>
        <authorList>
            <person name="Dirks A.C."/>
            <person name="James T.Y."/>
        </authorList>
    </citation>
    <scope>NUCLEOTIDE SEQUENCE [LARGE SCALE GENOMIC DNA]</scope>
    <source>
        <strain evidence="3 4">ACD0624</strain>
    </source>
</reference>
<evidence type="ECO:0000313" key="3">
    <source>
        <dbReference type="EMBL" id="KAL0637603.1"/>
    </source>
</evidence>
<dbReference type="EMBL" id="JBBBZM010000032">
    <property type="protein sequence ID" value="KAL0637603.1"/>
    <property type="molecule type" value="Genomic_DNA"/>
</dbReference>
<keyword evidence="2" id="KW-0576">Peroxisome</keyword>
<dbReference type="Pfam" id="PF08610">
    <property type="entry name" value="Pex16"/>
    <property type="match status" value="1"/>
</dbReference>
<comment type="subcellular location">
    <subcellularLocation>
        <location evidence="2">Peroxisome membrane</location>
    </subcellularLocation>
</comment>
<comment type="caution">
    <text evidence="3">The sequence shown here is derived from an EMBL/GenBank/DDBJ whole genome shotgun (WGS) entry which is preliminary data.</text>
</comment>
<dbReference type="PANTHER" id="PTHR13299">
    <property type="entry name" value="PEROXISOMAL MEMBRANE PROTEIN PEX16"/>
    <property type="match status" value="1"/>
</dbReference>
<dbReference type="Proteomes" id="UP001447188">
    <property type="component" value="Unassembled WGS sequence"/>
</dbReference>
<keyword evidence="2" id="KW-0962">Peroxisome biogenesis</keyword>
<sequence length="366" mass="41566">MGSVSKLNAFRPYLNMYGDFITKNAGAVSQIESALRSLTYIVPARFKDVELASESIHSGIQLLSLYHDSLLARAGAALPVPGPKPSPHSRYTKFWTQNSPGYKRLALIVTMIQYTELLWEMSAKRRGQKMRWRAVIILETAKAVCRLLLLRLTNSRPLLTPPLPEREIDPAVLEESLNPDPESPPSEITWRMPRTGLSLPSLPATNQISQFLLTKVLTAEDVKPPNQLLHRVKGTGYFAEVLYIIRPVVYAIAMKQWAHDKKSWRPWLLGVSLEYAARQLAKRDFEMTVPGGMKGLTALEREELKRRAWSMGWWAMRGAFYENVSGPWLRTVTAKIADKPMINLLGGLVDDYQYLWDNYYFSTATL</sequence>
<accession>A0ABR3GNT6</accession>
<comment type="similarity">
    <text evidence="1 2">Belongs to the peroxin-16 family.</text>
</comment>
<name>A0ABR3GNT6_9PEZI</name>